<name>A0A075WF51_ARCFL</name>
<dbReference type="InterPro" id="IPR007064">
    <property type="entry name" value="Nmd3_N"/>
</dbReference>
<dbReference type="HOGENOM" id="CLU_2379235_0_0_2"/>
<reference evidence="2 3" key="1">
    <citation type="submission" date="2013-07" db="EMBL/GenBank/DDBJ databases">
        <title>Genome of Archaeoglobus fulgidus.</title>
        <authorList>
            <person name="Fiebig A."/>
            <person name="Birkeland N.-K."/>
        </authorList>
    </citation>
    <scope>NUCLEOTIDE SEQUENCE [LARGE SCALE GENOMIC DNA]</scope>
    <source>
        <strain evidence="2 3">DSM 8774</strain>
    </source>
</reference>
<evidence type="ECO:0000313" key="3">
    <source>
        <dbReference type="Proteomes" id="UP000028501"/>
    </source>
</evidence>
<proteinExistence type="predicted"/>
<evidence type="ECO:0000313" key="2">
    <source>
        <dbReference type="EMBL" id="AIG97734.1"/>
    </source>
</evidence>
<organism evidence="2 3">
    <name type="scientific">Archaeoglobus fulgidus DSM 8774</name>
    <dbReference type="NCBI Taxonomy" id="1344584"/>
    <lineage>
        <taxon>Archaea</taxon>
        <taxon>Methanobacteriati</taxon>
        <taxon>Methanobacteriota</taxon>
        <taxon>Archaeoglobi</taxon>
        <taxon>Archaeoglobales</taxon>
        <taxon>Archaeoglobaceae</taxon>
        <taxon>Archaeoglobus</taxon>
    </lineage>
</organism>
<dbReference type="AlphaFoldDB" id="A0A075WF51"/>
<dbReference type="Pfam" id="PF04981">
    <property type="entry name" value="NMD3"/>
    <property type="match status" value="1"/>
</dbReference>
<evidence type="ECO:0000259" key="1">
    <source>
        <dbReference type="Pfam" id="PF04981"/>
    </source>
</evidence>
<dbReference type="SMR" id="A0A075WF51"/>
<dbReference type="KEGG" id="afg:AFULGI_00009420"/>
<sequence>MVNHPCIVQVRDVQPDKIEIVRNMALKRNAEVEKAKNGLDIYFEDVNEARKFISKLRKSMKLRIKMSTKYAGLRGSRVRVLFVYSLRGL</sequence>
<protein>
    <submittedName>
        <fullName evidence="2">NMD protein affecting ribosome stability and mRNA decay</fullName>
    </submittedName>
</protein>
<accession>A0A075WF51</accession>
<gene>
    <name evidence="2" type="ORF">AFULGI_00009420</name>
</gene>
<feature type="domain" description="Nmd3 N-terminal" evidence="1">
    <location>
        <begin position="6"/>
        <end position="86"/>
    </location>
</feature>
<dbReference type="Proteomes" id="UP000028501">
    <property type="component" value="Chromosome"/>
</dbReference>
<dbReference type="EMBL" id="CP006577">
    <property type="protein sequence ID" value="AIG97734.1"/>
    <property type="molecule type" value="Genomic_DNA"/>
</dbReference>